<dbReference type="Pfam" id="PF00672">
    <property type="entry name" value="HAMP"/>
    <property type="match status" value="1"/>
</dbReference>
<keyword evidence="6" id="KW-0812">Transmembrane</keyword>
<evidence type="ECO:0000259" key="8">
    <source>
        <dbReference type="PROSITE" id="PS50192"/>
    </source>
</evidence>
<protein>
    <submittedName>
        <fullName evidence="10">Methyl-accepting chemotaxis protein</fullName>
    </submittedName>
</protein>
<evidence type="ECO:0000256" key="5">
    <source>
        <dbReference type="PROSITE-ProRule" id="PRU00284"/>
    </source>
</evidence>
<dbReference type="Pfam" id="PF00015">
    <property type="entry name" value="MCPsignal"/>
    <property type="match status" value="1"/>
</dbReference>
<reference evidence="10 11" key="1">
    <citation type="submission" date="2015-01" db="EMBL/GenBank/DDBJ databases">
        <title>Genome Sequence of Magnetospirillum magnetotacticum Strain MS-1.</title>
        <authorList>
            <person name="Marinov G.K."/>
            <person name="Smalley M.D."/>
            <person name="DeSalvo G."/>
        </authorList>
    </citation>
    <scope>NUCLEOTIDE SEQUENCE [LARGE SCALE GENOMIC DNA]</scope>
    <source>
        <strain evidence="10 11">MS-1</strain>
    </source>
</reference>
<evidence type="ECO:0000256" key="4">
    <source>
        <dbReference type="ARBA" id="ARBA00029447"/>
    </source>
</evidence>
<evidence type="ECO:0000256" key="1">
    <source>
        <dbReference type="ARBA" id="ARBA00004429"/>
    </source>
</evidence>
<dbReference type="InterPro" id="IPR024478">
    <property type="entry name" value="HlyB_4HB_MCP"/>
</dbReference>
<comment type="caution">
    <text evidence="10">The sequence shown here is derived from an EMBL/GenBank/DDBJ whole genome shotgun (WGS) entry which is preliminary data.</text>
</comment>
<dbReference type="GO" id="GO:0005886">
    <property type="term" value="C:plasma membrane"/>
    <property type="evidence" value="ECO:0007669"/>
    <property type="project" value="UniProtKB-SubCell"/>
</dbReference>
<dbReference type="AlphaFoldDB" id="A0A0C2YAR5"/>
<dbReference type="InterPro" id="IPR004090">
    <property type="entry name" value="Chemotax_Me-accpt_rcpt"/>
</dbReference>
<keyword evidence="6" id="KW-1133">Transmembrane helix</keyword>
<dbReference type="Pfam" id="PF12729">
    <property type="entry name" value="4HB_MCP_1"/>
    <property type="match status" value="1"/>
</dbReference>
<feature type="domain" description="HAMP" evidence="9">
    <location>
        <begin position="212"/>
        <end position="265"/>
    </location>
</feature>
<dbReference type="Proteomes" id="UP000031971">
    <property type="component" value="Unassembled WGS sequence"/>
</dbReference>
<dbReference type="InterPro" id="IPR000727">
    <property type="entry name" value="T_SNARE_dom"/>
</dbReference>
<evidence type="ECO:0000259" key="7">
    <source>
        <dbReference type="PROSITE" id="PS50111"/>
    </source>
</evidence>
<dbReference type="Gene3D" id="1.10.287.950">
    <property type="entry name" value="Methyl-accepting chemotaxis protein"/>
    <property type="match status" value="1"/>
</dbReference>
<dbReference type="Gene3D" id="6.10.340.10">
    <property type="match status" value="1"/>
</dbReference>
<dbReference type="GO" id="GO:0004888">
    <property type="term" value="F:transmembrane signaling receptor activity"/>
    <property type="evidence" value="ECO:0007669"/>
    <property type="project" value="InterPro"/>
</dbReference>
<keyword evidence="11" id="KW-1185">Reference proteome</keyword>
<evidence type="ECO:0000313" key="10">
    <source>
        <dbReference type="EMBL" id="KIL96854.1"/>
    </source>
</evidence>
<dbReference type="RefSeq" id="WP_041042893.1">
    <property type="nucleotide sequence ID" value="NZ_JXSL01000034.1"/>
</dbReference>
<proteinExistence type="inferred from homology"/>
<feature type="transmembrane region" description="Helical" evidence="6">
    <location>
        <begin position="12"/>
        <end position="32"/>
    </location>
</feature>
<evidence type="ECO:0000256" key="6">
    <source>
        <dbReference type="SAM" id="Phobius"/>
    </source>
</evidence>
<dbReference type="SMART" id="SM00304">
    <property type="entry name" value="HAMP"/>
    <property type="match status" value="1"/>
</dbReference>
<comment type="similarity">
    <text evidence="4">Belongs to the methyl-accepting chemotaxis (MCP) protein family.</text>
</comment>
<feature type="transmembrane region" description="Helical" evidence="6">
    <location>
        <begin position="193"/>
        <end position="211"/>
    </location>
</feature>
<evidence type="ECO:0000256" key="2">
    <source>
        <dbReference type="ARBA" id="ARBA00022519"/>
    </source>
</evidence>
<evidence type="ECO:0000313" key="11">
    <source>
        <dbReference type="Proteomes" id="UP000031971"/>
    </source>
</evidence>
<dbReference type="PROSITE" id="PS50885">
    <property type="entry name" value="HAMP"/>
    <property type="match status" value="1"/>
</dbReference>
<dbReference type="GO" id="GO:0007165">
    <property type="term" value="P:signal transduction"/>
    <property type="evidence" value="ECO:0007669"/>
    <property type="project" value="UniProtKB-KW"/>
</dbReference>
<dbReference type="PANTHER" id="PTHR32089:SF112">
    <property type="entry name" value="LYSOZYME-LIKE PROTEIN-RELATED"/>
    <property type="match status" value="1"/>
</dbReference>
<accession>A0A0C2YAR5</accession>
<dbReference type="SUPFAM" id="SSF58104">
    <property type="entry name" value="Methyl-accepting chemotaxis protein (MCP) signaling domain"/>
    <property type="match status" value="1"/>
</dbReference>
<keyword evidence="2" id="KW-0997">Cell inner membrane</keyword>
<sequence>MGFHWTITRKLQTMTILLLLLLTATSGFGIMGMSRMHDGFKMVTEDTTQALIHLSGTVDALHRIRVRLVGATIETDAARLAVVRDEYAKQLADLNKTWMAYTASPLSPEEAALARDAEAGIKGYQAFIQESWDRIAAGNANAVLVDLMGAKGVAKFREAATPLRKLLDYQRKEAANLFAEGERGYERDRSASFGLVGLGLVLGFTLSALFGRSVSRPIHNIIAVMDRLARNDTDVEVTGQDRRDEVGGIARAVQVFKLNAQEKIRLEASSLESKRQAEIRHHEEMKALATEFEAGVSGVVDNVATASAEMEHTAQALSGLSEQVAHRAQDVADASEHAAANVETVAAATEELSASVAESAQIARAAVEEASQANAIVHGLSEATKRIGEVVTLINDIASQTNLLALNATIEAARAGEAGKGFAVVAGEVKNLANQTARATDEISQQISSVQTETGRAVHAIQGVGATITRIDAISAAIASSVEQQGAATREIARNVEEASQGTQSVSGNIAGVTSAARETGQASGTVLTSASKLAAQSQTLRVIVRDFVEKVRTS</sequence>
<dbReference type="PANTHER" id="PTHR32089">
    <property type="entry name" value="METHYL-ACCEPTING CHEMOTAXIS PROTEIN MCPB"/>
    <property type="match status" value="1"/>
</dbReference>
<evidence type="ECO:0000259" key="9">
    <source>
        <dbReference type="PROSITE" id="PS50885"/>
    </source>
</evidence>
<dbReference type="PROSITE" id="PS50192">
    <property type="entry name" value="T_SNARE"/>
    <property type="match status" value="1"/>
</dbReference>
<dbReference type="PRINTS" id="PR00260">
    <property type="entry name" value="CHEMTRNSDUCR"/>
</dbReference>
<dbReference type="InterPro" id="IPR004089">
    <property type="entry name" value="MCPsignal_dom"/>
</dbReference>
<evidence type="ECO:0000256" key="3">
    <source>
        <dbReference type="ARBA" id="ARBA00023224"/>
    </source>
</evidence>
<dbReference type="GO" id="GO:0006935">
    <property type="term" value="P:chemotaxis"/>
    <property type="evidence" value="ECO:0007669"/>
    <property type="project" value="InterPro"/>
</dbReference>
<gene>
    <name evidence="10" type="ORF">CCC_01720</name>
</gene>
<keyword evidence="2" id="KW-1003">Cell membrane</keyword>
<feature type="domain" description="T-SNARE coiled-coil homology" evidence="8">
    <location>
        <begin position="461"/>
        <end position="513"/>
    </location>
</feature>
<feature type="domain" description="Methyl-accepting transducer" evidence="7">
    <location>
        <begin position="299"/>
        <end position="521"/>
    </location>
</feature>
<organism evidence="10 11">
    <name type="scientific">Paramagnetospirillum magnetotacticum MS-1</name>
    <dbReference type="NCBI Taxonomy" id="272627"/>
    <lineage>
        <taxon>Bacteria</taxon>
        <taxon>Pseudomonadati</taxon>
        <taxon>Pseudomonadota</taxon>
        <taxon>Alphaproteobacteria</taxon>
        <taxon>Rhodospirillales</taxon>
        <taxon>Magnetospirillaceae</taxon>
        <taxon>Paramagnetospirillum</taxon>
    </lineage>
</organism>
<dbReference type="InterPro" id="IPR003660">
    <property type="entry name" value="HAMP_dom"/>
</dbReference>
<dbReference type="SMART" id="SM00283">
    <property type="entry name" value="MA"/>
    <property type="match status" value="1"/>
</dbReference>
<keyword evidence="6" id="KW-0472">Membrane</keyword>
<keyword evidence="3 5" id="KW-0807">Transducer</keyword>
<dbReference type="STRING" id="272627.CCC_01720"/>
<comment type="subcellular location">
    <subcellularLocation>
        <location evidence="1">Cell inner membrane</location>
        <topology evidence="1">Multi-pass membrane protein</topology>
    </subcellularLocation>
</comment>
<dbReference type="EMBL" id="JXSL01000034">
    <property type="protein sequence ID" value="KIL96854.1"/>
    <property type="molecule type" value="Genomic_DNA"/>
</dbReference>
<dbReference type="PROSITE" id="PS50111">
    <property type="entry name" value="CHEMOTAXIS_TRANSDUC_2"/>
    <property type="match status" value="1"/>
</dbReference>
<name>A0A0C2YAR5_PARME</name>
<dbReference type="OrthoDB" id="3378718at2"/>